<dbReference type="GO" id="GO:0016491">
    <property type="term" value="F:oxidoreductase activity"/>
    <property type="evidence" value="ECO:0007669"/>
    <property type="project" value="InterPro"/>
</dbReference>
<gene>
    <name evidence="2" type="ORF">P5X88_26340</name>
</gene>
<organism evidence="2 3">
    <name type="scientific">Heyndrickxia oleronia</name>
    <dbReference type="NCBI Taxonomy" id="38875"/>
    <lineage>
        <taxon>Bacteria</taxon>
        <taxon>Bacillati</taxon>
        <taxon>Bacillota</taxon>
        <taxon>Bacilli</taxon>
        <taxon>Bacillales</taxon>
        <taxon>Bacillaceae</taxon>
        <taxon>Heyndrickxia</taxon>
    </lineage>
</organism>
<name>A0AAW6T0D9_9BACI</name>
<evidence type="ECO:0000259" key="1">
    <source>
        <dbReference type="Pfam" id="PF03358"/>
    </source>
</evidence>
<reference evidence="2" key="1">
    <citation type="submission" date="2023-03" db="EMBL/GenBank/DDBJ databases">
        <title>Bacterial isolates from washroom surfaces on a university campus.</title>
        <authorList>
            <person name="Holman D.B."/>
            <person name="Gzyl K.E."/>
            <person name="Taheri A.E."/>
        </authorList>
    </citation>
    <scope>NUCLEOTIDE SEQUENCE</scope>
    <source>
        <strain evidence="2">RD03</strain>
    </source>
</reference>
<evidence type="ECO:0000313" key="2">
    <source>
        <dbReference type="EMBL" id="MDH5164456.1"/>
    </source>
</evidence>
<dbReference type="InterPro" id="IPR029039">
    <property type="entry name" value="Flavoprotein-like_sf"/>
</dbReference>
<proteinExistence type="predicted"/>
<accession>A0AAW6T0D9</accession>
<dbReference type="Gene3D" id="3.40.50.360">
    <property type="match status" value="1"/>
</dbReference>
<dbReference type="InterPro" id="IPR005025">
    <property type="entry name" value="FMN_Rdtase-like_dom"/>
</dbReference>
<comment type="caution">
    <text evidence="2">The sequence shown here is derived from an EMBL/GenBank/DDBJ whole genome shotgun (WGS) entry which is preliminary data.</text>
</comment>
<evidence type="ECO:0000313" key="3">
    <source>
        <dbReference type="Proteomes" id="UP001159179"/>
    </source>
</evidence>
<dbReference type="Pfam" id="PF03358">
    <property type="entry name" value="FMN_red"/>
    <property type="match status" value="1"/>
</dbReference>
<dbReference type="EMBL" id="JAROYP010000032">
    <property type="protein sequence ID" value="MDH5164456.1"/>
    <property type="molecule type" value="Genomic_DNA"/>
</dbReference>
<dbReference type="SUPFAM" id="SSF52218">
    <property type="entry name" value="Flavoproteins"/>
    <property type="match status" value="1"/>
</dbReference>
<feature type="domain" description="NADPH-dependent FMN reductase-like" evidence="1">
    <location>
        <begin position="6"/>
        <end position="162"/>
    </location>
</feature>
<sequence>MSIETLLICGSMKPAPGLTKSSAAREVLKVIKKCFTDVGYENYHTLDLRELNLPYFDGRSAEEYMHEGVNQLFNAFLEAKTIVVSAPAYWRNVAGGLINALNLIGGPLYDFPEKANFLKGKEIFLITVGASYVDSVYASTQLKSTFSSMGANISQKEIIIGNIREMDVNNQRKLSFDLYNLGKDILKFNEEIKGRVQ</sequence>
<dbReference type="RefSeq" id="WP_251339383.1">
    <property type="nucleotide sequence ID" value="NZ_JAMATW010000005.1"/>
</dbReference>
<protein>
    <submittedName>
        <fullName evidence="2">NAD(P)H-dependent oxidoreductase</fullName>
    </submittedName>
</protein>
<dbReference type="Proteomes" id="UP001159179">
    <property type="component" value="Unassembled WGS sequence"/>
</dbReference>
<dbReference type="AlphaFoldDB" id="A0AAW6T0D9"/>